<accession>A0ABM1QDX5</accession>
<name>A0ABM1QDX5_CAMSA</name>
<evidence type="ECO:0000313" key="3">
    <source>
        <dbReference type="RefSeq" id="XP_019084963.1"/>
    </source>
</evidence>
<sequence>MGKMNLSVPNASARYRRAPEPLPRSAPRQDARPGANPPSSGSSKRVSPSSRRVVDDPSRMRPRSLPPNRHIGPEETLPRKKVVGTPGRVAEVAKDLQKRKDGPEQEQSPPSKKSKSVDFSWNFTHSSGWTRGLAPSYFGRSTLVKVVFLQLRR</sequence>
<reference evidence="2" key="1">
    <citation type="journal article" date="2014" name="Nat. Commun.">
        <title>The emerging biofuel crop Camelina sativa retains a highly undifferentiated hexaploid genome structure.</title>
        <authorList>
            <person name="Kagale S."/>
            <person name="Koh C."/>
            <person name="Nixon J."/>
            <person name="Bollina V."/>
            <person name="Clarke W.E."/>
            <person name="Tuteja R."/>
            <person name="Spillane C."/>
            <person name="Robinson S.J."/>
            <person name="Links M.G."/>
            <person name="Clarke C."/>
            <person name="Higgins E.E."/>
            <person name="Huebert T."/>
            <person name="Sharpe A.G."/>
            <person name="Parkin I.A."/>
        </authorList>
    </citation>
    <scope>NUCLEOTIDE SEQUENCE [LARGE SCALE GENOMIC DNA]</scope>
    <source>
        <strain evidence="2">cv. DH55</strain>
    </source>
</reference>
<evidence type="ECO:0000256" key="1">
    <source>
        <dbReference type="SAM" id="MobiDB-lite"/>
    </source>
</evidence>
<evidence type="ECO:0000313" key="2">
    <source>
        <dbReference type="Proteomes" id="UP000694864"/>
    </source>
</evidence>
<proteinExistence type="predicted"/>
<feature type="compositionally biased region" description="Basic and acidic residues" evidence="1">
    <location>
        <begin position="91"/>
        <end position="103"/>
    </location>
</feature>
<dbReference type="RefSeq" id="XP_019084963.1">
    <property type="nucleotide sequence ID" value="XM_019229418.1"/>
</dbReference>
<keyword evidence="2" id="KW-1185">Reference proteome</keyword>
<feature type="compositionally biased region" description="Low complexity" evidence="1">
    <location>
        <begin position="37"/>
        <end position="51"/>
    </location>
</feature>
<protein>
    <submittedName>
        <fullName evidence="3">Uncharacterized protein LOC109126199</fullName>
    </submittedName>
</protein>
<dbReference type="GeneID" id="109126199"/>
<reference evidence="3" key="2">
    <citation type="submission" date="2025-08" db="UniProtKB">
        <authorList>
            <consortium name="RefSeq"/>
        </authorList>
    </citation>
    <scope>IDENTIFICATION</scope>
    <source>
        <tissue evidence="3">Leaf</tissue>
    </source>
</reference>
<gene>
    <name evidence="3" type="primary">LOC109126199</name>
</gene>
<feature type="region of interest" description="Disordered" evidence="1">
    <location>
        <begin position="1"/>
        <end position="118"/>
    </location>
</feature>
<organism evidence="2 3">
    <name type="scientific">Camelina sativa</name>
    <name type="common">False flax</name>
    <name type="synonym">Myagrum sativum</name>
    <dbReference type="NCBI Taxonomy" id="90675"/>
    <lineage>
        <taxon>Eukaryota</taxon>
        <taxon>Viridiplantae</taxon>
        <taxon>Streptophyta</taxon>
        <taxon>Embryophyta</taxon>
        <taxon>Tracheophyta</taxon>
        <taxon>Spermatophyta</taxon>
        <taxon>Magnoliopsida</taxon>
        <taxon>eudicotyledons</taxon>
        <taxon>Gunneridae</taxon>
        <taxon>Pentapetalae</taxon>
        <taxon>rosids</taxon>
        <taxon>malvids</taxon>
        <taxon>Brassicales</taxon>
        <taxon>Brassicaceae</taxon>
        <taxon>Camelineae</taxon>
        <taxon>Camelina</taxon>
    </lineage>
</organism>
<dbReference type="Proteomes" id="UP000694864">
    <property type="component" value="Chromosome 9"/>
</dbReference>